<evidence type="ECO:0000256" key="4">
    <source>
        <dbReference type="ARBA" id="ARBA00022786"/>
    </source>
</evidence>
<keyword evidence="8" id="KW-1185">Reference proteome</keyword>
<keyword evidence="4" id="KW-0833">Ubl conjugation pathway</keyword>
<dbReference type="PANTHER" id="PTHR13291:SF0">
    <property type="entry name" value="JOSEPHIN-LIKE PROTEIN"/>
    <property type="match status" value="1"/>
</dbReference>
<dbReference type="Proteomes" id="UP001652623">
    <property type="component" value="Chromosome 10"/>
</dbReference>
<dbReference type="GeneID" id="107410858"/>
<feature type="active site" evidence="6">
    <location>
        <position position="151"/>
    </location>
</feature>
<dbReference type="Gene3D" id="3.90.70.40">
    <property type="match status" value="1"/>
</dbReference>
<proteinExistence type="predicted"/>
<evidence type="ECO:0000313" key="8">
    <source>
        <dbReference type="Proteomes" id="UP001652623"/>
    </source>
</evidence>
<keyword evidence="3" id="KW-0645">Protease</keyword>
<evidence type="ECO:0000256" key="2">
    <source>
        <dbReference type="ARBA" id="ARBA00012759"/>
    </source>
</evidence>
<evidence type="ECO:0000256" key="1">
    <source>
        <dbReference type="ARBA" id="ARBA00000707"/>
    </source>
</evidence>
<evidence type="ECO:0000313" key="9">
    <source>
        <dbReference type="RefSeq" id="XP_048324368.1"/>
    </source>
</evidence>
<evidence type="ECO:0000256" key="5">
    <source>
        <dbReference type="ARBA" id="ARBA00022801"/>
    </source>
</evidence>
<dbReference type="Pfam" id="PF02099">
    <property type="entry name" value="Josephin"/>
    <property type="match status" value="1"/>
</dbReference>
<evidence type="ECO:0000256" key="6">
    <source>
        <dbReference type="PROSITE-ProRule" id="PRU00331"/>
    </source>
</evidence>
<dbReference type="PANTHER" id="PTHR13291">
    <property type="entry name" value="JOSEPHIN 1, 2"/>
    <property type="match status" value="1"/>
</dbReference>
<dbReference type="RefSeq" id="XP_048324368.1">
    <property type="nucleotide sequence ID" value="XM_048468411.2"/>
</dbReference>
<evidence type="ECO:0000256" key="3">
    <source>
        <dbReference type="ARBA" id="ARBA00022670"/>
    </source>
</evidence>
<keyword evidence="5 6" id="KW-0378">Hydrolase</keyword>
<organism evidence="8 9">
    <name type="scientific">Ziziphus jujuba</name>
    <name type="common">Chinese jujube</name>
    <name type="synonym">Ziziphus sativa</name>
    <dbReference type="NCBI Taxonomy" id="326968"/>
    <lineage>
        <taxon>Eukaryota</taxon>
        <taxon>Viridiplantae</taxon>
        <taxon>Streptophyta</taxon>
        <taxon>Embryophyta</taxon>
        <taxon>Tracheophyta</taxon>
        <taxon>Spermatophyta</taxon>
        <taxon>Magnoliopsida</taxon>
        <taxon>eudicotyledons</taxon>
        <taxon>Gunneridae</taxon>
        <taxon>Pentapetalae</taxon>
        <taxon>rosids</taxon>
        <taxon>fabids</taxon>
        <taxon>Rosales</taxon>
        <taxon>Rhamnaceae</taxon>
        <taxon>Paliureae</taxon>
        <taxon>Ziziphus</taxon>
    </lineage>
</organism>
<feature type="active site" evidence="6">
    <location>
        <position position="136"/>
    </location>
</feature>
<dbReference type="PROSITE" id="PS50957">
    <property type="entry name" value="JOSEPHIN"/>
    <property type="match status" value="1"/>
</dbReference>
<dbReference type="SMART" id="SM01246">
    <property type="entry name" value="Josephin"/>
    <property type="match status" value="1"/>
</dbReference>
<dbReference type="InterPro" id="IPR006155">
    <property type="entry name" value="Josephin"/>
</dbReference>
<name>A0ABM3IAG5_ZIZJJ</name>
<evidence type="ECO:0000259" key="7">
    <source>
        <dbReference type="PROSITE" id="PS50957"/>
    </source>
</evidence>
<accession>A0ABM3IAG5</accession>
<dbReference type="EC" id="3.4.19.12" evidence="2"/>
<feature type="active site" evidence="6">
    <location>
        <position position="18"/>
    </location>
</feature>
<feature type="domain" description="Josephin" evidence="7">
    <location>
        <begin position="5"/>
        <end position="188"/>
    </location>
</feature>
<comment type="catalytic activity">
    <reaction evidence="1">
        <text>Thiol-dependent hydrolysis of ester, thioester, amide, peptide and isopeptide bonds formed by the C-terminal Gly of ubiquitin (a 76-residue protein attached to proteins as an intracellular targeting signal).</text>
        <dbReference type="EC" id="3.4.19.12"/>
    </reaction>
</comment>
<dbReference type="InterPro" id="IPR040053">
    <property type="entry name" value="JOSD1/2"/>
</dbReference>
<sequence length="188" mass="21720">MANENTQIYHERQRLQFCLLHSLNNLFQNYVYKQQENAFTRASLNEIADKLVVDDTDKETWTPLSILFKPHHNTITGNYDINVLISALEGKGKSVIWHDRRNGASSIDLDGPEDGLMGIVLNVPVRRYGGLWRSRHWVTLRRIDGMWYNLDSDLAVPQAFKDTEEVKKFLDYIIGNGGEILLVMNDNR</sequence>
<protein>
    <recommendedName>
        <fullName evidence="2">ubiquitinyl hydrolase 1</fullName>
        <ecNumber evidence="2">3.4.19.12</ecNumber>
    </recommendedName>
</protein>
<reference evidence="9" key="1">
    <citation type="submission" date="2025-08" db="UniProtKB">
        <authorList>
            <consortium name="RefSeq"/>
        </authorList>
    </citation>
    <scope>IDENTIFICATION</scope>
    <source>
        <tissue evidence="9">Seedling</tissue>
    </source>
</reference>
<gene>
    <name evidence="9" type="primary">LOC107410858</name>
</gene>